<dbReference type="CDD" id="cd01670">
    <property type="entry name" value="Death"/>
    <property type="match status" value="1"/>
</dbReference>
<name>A0ABQ8S064_PERAM</name>
<feature type="compositionally biased region" description="Basic residues" evidence="1">
    <location>
        <begin position="586"/>
        <end position="595"/>
    </location>
</feature>
<dbReference type="InterPro" id="IPR021861">
    <property type="entry name" value="THO_THOC1"/>
</dbReference>
<feature type="compositionally biased region" description="Basic and acidic residues" evidence="1">
    <location>
        <begin position="744"/>
        <end position="755"/>
    </location>
</feature>
<dbReference type="Pfam" id="PF11957">
    <property type="entry name" value="efThoc1"/>
    <property type="match status" value="2"/>
</dbReference>
<accession>A0ABQ8S064</accession>
<dbReference type="SMART" id="SM00005">
    <property type="entry name" value="DEATH"/>
    <property type="match status" value="1"/>
</dbReference>
<proteinExistence type="predicted"/>
<dbReference type="SUPFAM" id="SSF47986">
    <property type="entry name" value="DEATH domain"/>
    <property type="match status" value="1"/>
</dbReference>
<dbReference type="Proteomes" id="UP001148838">
    <property type="component" value="Unassembled WGS sequence"/>
</dbReference>
<dbReference type="PANTHER" id="PTHR13265">
    <property type="entry name" value="THO COMPLEX SUBUNIT 1"/>
    <property type="match status" value="1"/>
</dbReference>
<dbReference type="InterPro" id="IPR036397">
    <property type="entry name" value="RNaseH_sf"/>
</dbReference>
<dbReference type="EMBL" id="JAJSOF020000038">
    <property type="protein sequence ID" value="KAJ4427338.1"/>
    <property type="molecule type" value="Genomic_DNA"/>
</dbReference>
<feature type="domain" description="Death" evidence="2">
    <location>
        <begin position="777"/>
        <end position="859"/>
    </location>
</feature>
<dbReference type="Gene3D" id="1.10.533.10">
    <property type="entry name" value="Death Domain, Fas"/>
    <property type="match status" value="1"/>
</dbReference>
<feature type="region of interest" description="Disordered" evidence="1">
    <location>
        <begin position="565"/>
        <end position="601"/>
    </location>
</feature>
<feature type="region of interest" description="Disordered" evidence="1">
    <location>
        <begin position="735"/>
        <end position="767"/>
    </location>
</feature>
<evidence type="ECO:0000313" key="4">
    <source>
        <dbReference type="Proteomes" id="UP001148838"/>
    </source>
</evidence>
<dbReference type="InterPro" id="IPR001888">
    <property type="entry name" value="Transposase_1"/>
</dbReference>
<dbReference type="Pfam" id="PF01359">
    <property type="entry name" value="Transposase_1"/>
    <property type="match status" value="1"/>
</dbReference>
<dbReference type="PANTHER" id="PTHR13265:SF0">
    <property type="entry name" value="HPR1"/>
    <property type="match status" value="1"/>
</dbReference>
<dbReference type="InterPro" id="IPR000488">
    <property type="entry name" value="Death_dom"/>
</dbReference>
<reference evidence="3 4" key="1">
    <citation type="journal article" date="2022" name="Allergy">
        <title>Genome assembly and annotation of Periplaneta americana reveal a comprehensive cockroach allergen profile.</title>
        <authorList>
            <person name="Wang L."/>
            <person name="Xiong Q."/>
            <person name="Saelim N."/>
            <person name="Wang L."/>
            <person name="Nong W."/>
            <person name="Wan A.T."/>
            <person name="Shi M."/>
            <person name="Liu X."/>
            <person name="Cao Q."/>
            <person name="Hui J.H.L."/>
            <person name="Sookrung N."/>
            <person name="Leung T.F."/>
            <person name="Tungtrongchitr A."/>
            <person name="Tsui S.K.W."/>
        </authorList>
    </citation>
    <scope>NUCLEOTIDE SEQUENCE [LARGE SCALE GENOMIC DNA]</scope>
    <source>
        <strain evidence="3">PWHHKU_190912</strain>
    </source>
</reference>
<protein>
    <recommendedName>
        <fullName evidence="2">Death domain-containing protein</fullName>
    </recommendedName>
</protein>
<evidence type="ECO:0000259" key="2">
    <source>
        <dbReference type="PROSITE" id="PS50017"/>
    </source>
</evidence>
<dbReference type="Gene3D" id="3.30.420.10">
    <property type="entry name" value="Ribonuclease H-like superfamily/Ribonuclease H"/>
    <property type="match status" value="1"/>
</dbReference>
<evidence type="ECO:0000256" key="1">
    <source>
        <dbReference type="SAM" id="MobiDB-lite"/>
    </source>
</evidence>
<dbReference type="Pfam" id="PF00531">
    <property type="entry name" value="Death"/>
    <property type="match status" value="1"/>
</dbReference>
<keyword evidence="4" id="KW-1185">Reference proteome</keyword>
<dbReference type="PROSITE" id="PS50017">
    <property type="entry name" value="DEATH_DOMAIN"/>
    <property type="match status" value="1"/>
</dbReference>
<organism evidence="3 4">
    <name type="scientific">Periplaneta americana</name>
    <name type="common">American cockroach</name>
    <name type="synonym">Blatta americana</name>
    <dbReference type="NCBI Taxonomy" id="6978"/>
    <lineage>
        <taxon>Eukaryota</taxon>
        <taxon>Metazoa</taxon>
        <taxon>Ecdysozoa</taxon>
        <taxon>Arthropoda</taxon>
        <taxon>Hexapoda</taxon>
        <taxon>Insecta</taxon>
        <taxon>Pterygota</taxon>
        <taxon>Neoptera</taxon>
        <taxon>Polyneoptera</taxon>
        <taxon>Dictyoptera</taxon>
        <taxon>Blattodea</taxon>
        <taxon>Blattoidea</taxon>
        <taxon>Blattidae</taxon>
        <taxon>Blattinae</taxon>
        <taxon>Periplaneta</taxon>
    </lineage>
</organism>
<gene>
    <name evidence="3" type="ORF">ANN_24958</name>
</gene>
<comment type="caution">
    <text evidence="3">The sequence shown here is derived from an EMBL/GenBank/DDBJ whole genome shotgun (WGS) entry which is preliminary data.</text>
</comment>
<sequence>MMFFLHSENDKRSALDQVLRDYLLQLLAEPCDNVSIWEMYVTFCIDACRQDMCTPTMPVVLLGDIFDALTLDYCEKLFAFVENGVNTWREEMFFSACKNNLLRMCNEIYQQLEEVYGDTVMNERNVRKWCEMFNNGQTNVHDETRPGRPSLITEDLKTKVNDRILQDRRTSLDELHIAFPDISRSLLGEIVSQHLDYHKICARWVPRQLSDQHKTQRMASALTFLMRYHTDGDAFLDQIVTGDETWVSHNTPETKRQSRQWHHPSSLKKLRKFKQTFSTQNVMATVFWDRKGGLLLDFMPKGTTINANRYYLLRRLSRSQNTVFCGRILLFLAKFFPFSERSGLNIVSEFNLDNLTEFGGESSNDLKDILSEKDESMEEDLKPDAKIKIDFNLYCKFWALQDFFRNPNQCYNKVHWKTFSAHASNVLLAFKSFKLDDMQGKRRKLDTTDEDKQQQQQQQQHYFAKFLTNQKLLELQLSDANFRRYVLLQFLIVFQYLNSPVKFKSETHELKSDQAEWVREKTEMVYSLLEETPPDGTAFVQTVKHILKREEHWNSWKNDGCPEFQKPAHQVATDETTEEGGEKRKALPRPRRPRKSLGEQMRDVTQHGKFIMGNGELTKLWNLCPNNLEACKSKDRDFLPSLEGYFEEAIEQIDPAAMVEEEYKRVNDGNFGWRALRLLARRSPHFFTHSNNPINKLPEYLETMIKKIAKDRPSMMSSEEVKVELMDNDVQTVVPDAEGEDDELLKSEEKEERTMPQEYEDDGMGAEKGNTKSSVLLEEQLQAVAVKVAPHWKKLATKLGYQTDEVDFFQAERKTEEERALNMLQIWAEDDEDASPENLSYTLEGLGLIEAAEALKEVTELLT</sequence>
<dbReference type="InterPro" id="IPR011029">
    <property type="entry name" value="DEATH-like_dom_sf"/>
</dbReference>
<evidence type="ECO:0000313" key="3">
    <source>
        <dbReference type="EMBL" id="KAJ4427338.1"/>
    </source>
</evidence>